<evidence type="ECO:0000313" key="8">
    <source>
        <dbReference type="Proteomes" id="UP000599688"/>
    </source>
</evidence>
<evidence type="ECO:0000256" key="5">
    <source>
        <dbReference type="SAM" id="Phobius"/>
    </source>
</evidence>
<dbReference type="AlphaFoldDB" id="A0A917EBS4"/>
<sequence>MKKSSKNIDEAYINKNAENLDKDQLNEALENEGKIKSKLKYLQDFKNQIILLFQLLKDYKNKRYKQTPWLSIAAIVFVLLYILNPLDLIPDFIPFVGYIDDASVIAVTYKMINSDIENYQIWKKENQEIKGEVS</sequence>
<keyword evidence="3 5" id="KW-1133">Transmembrane helix</keyword>
<feature type="domain" description="DUF1232" evidence="6">
    <location>
        <begin position="72"/>
        <end position="106"/>
    </location>
</feature>
<dbReference type="EMBL" id="BMGL01000013">
    <property type="protein sequence ID" value="GGE20600.1"/>
    <property type="molecule type" value="Genomic_DNA"/>
</dbReference>
<feature type="transmembrane region" description="Helical" evidence="5">
    <location>
        <begin position="67"/>
        <end position="86"/>
    </location>
</feature>
<dbReference type="InterPro" id="IPR010652">
    <property type="entry name" value="DUF1232"/>
</dbReference>
<comment type="subcellular location">
    <subcellularLocation>
        <location evidence="1">Endomembrane system</location>
        <topology evidence="1">Multi-pass membrane protein</topology>
    </subcellularLocation>
</comment>
<dbReference type="GO" id="GO:0012505">
    <property type="term" value="C:endomembrane system"/>
    <property type="evidence" value="ECO:0007669"/>
    <property type="project" value="UniProtKB-SubCell"/>
</dbReference>
<comment type="caution">
    <text evidence="7">The sequence shown here is derived from an EMBL/GenBank/DDBJ whole genome shotgun (WGS) entry which is preliminary data.</text>
</comment>
<evidence type="ECO:0000256" key="4">
    <source>
        <dbReference type="ARBA" id="ARBA00023136"/>
    </source>
</evidence>
<evidence type="ECO:0000313" key="7">
    <source>
        <dbReference type="EMBL" id="GGE20600.1"/>
    </source>
</evidence>
<evidence type="ECO:0000256" key="3">
    <source>
        <dbReference type="ARBA" id="ARBA00022989"/>
    </source>
</evidence>
<evidence type="ECO:0000256" key="1">
    <source>
        <dbReference type="ARBA" id="ARBA00004127"/>
    </source>
</evidence>
<dbReference type="Proteomes" id="UP000599688">
    <property type="component" value="Unassembled WGS sequence"/>
</dbReference>
<dbReference type="RefSeq" id="WP_188406928.1">
    <property type="nucleotide sequence ID" value="NZ_BMGL01000013.1"/>
</dbReference>
<evidence type="ECO:0000259" key="6">
    <source>
        <dbReference type="Pfam" id="PF06803"/>
    </source>
</evidence>
<protein>
    <recommendedName>
        <fullName evidence="6">DUF1232 domain-containing protein</fullName>
    </recommendedName>
</protein>
<gene>
    <name evidence="7" type="ORF">GCM10010831_22130</name>
</gene>
<dbReference type="Pfam" id="PF06803">
    <property type="entry name" value="DUF1232"/>
    <property type="match status" value="1"/>
</dbReference>
<name>A0A917EBS4_9FLAO</name>
<keyword evidence="2 5" id="KW-0812">Transmembrane</keyword>
<organism evidence="7 8">
    <name type="scientific">Psychroflexus salis</name>
    <dbReference type="NCBI Taxonomy" id="1526574"/>
    <lineage>
        <taxon>Bacteria</taxon>
        <taxon>Pseudomonadati</taxon>
        <taxon>Bacteroidota</taxon>
        <taxon>Flavobacteriia</taxon>
        <taxon>Flavobacteriales</taxon>
        <taxon>Flavobacteriaceae</taxon>
        <taxon>Psychroflexus</taxon>
    </lineage>
</organism>
<reference evidence="7 8" key="1">
    <citation type="journal article" date="2014" name="Int. J. Syst. Evol. Microbiol.">
        <title>Complete genome sequence of Corynebacterium casei LMG S-19264T (=DSM 44701T), isolated from a smear-ripened cheese.</title>
        <authorList>
            <consortium name="US DOE Joint Genome Institute (JGI-PGF)"/>
            <person name="Walter F."/>
            <person name="Albersmeier A."/>
            <person name="Kalinowski J."/>
            <person name="Ruckert C."/>
        </authorList>
    </citation>
    <scope>NUCLEOTIDE SEQUENCE [LARGE SCALE GENOMIC DNA]</scope>
    <source>
        <strain evidence="7 8">CGMCC 1.12925</strain>
    </source>
</reference>
<accession>A0A917EBS4</accession>
<keyword evidence="4 5" id="KW-0472">Membrane</keyword>
<proteinExistence type="predicted"/>
<keyword evidence="8" id="KW-1185">Reference proteome</keyword>
<evidence type="ECO:0000256" key="2">
    <source>
        <dbReference type="ARBA" id="ARBA00022692"/>
    </source>
</evidence>